<keyword evidence="2" id="KW-1185">Reference proteome</keyword>
<reference evidence="2" key="1">
    <citation type="submission" date="2012-02" db="EMBL/GenBank/DDBJ databases">
        <title>Complete genome sequence of Rickettsia rhipicephali strain 3-7-female6-CWPP.</title>
        <authorList>
            <person name="Johnson S.L."/>
            <person name="Munk A.C."/>
            <person name="Han S."/>
            <person name="Bruce D.C."/>
            <person name="Dasch G.A."/>
        </authorList>
    </citation>
    <scope>NUCLEOTIDE SEQUENCE [LARGE SCALE GENOMIC DNA]</scope>
    <source>
        <strain evidence="2">3-7-female6-CWPP</strain>
    </source>
</reference>
<proteinExistence type="predicted"/>
<gene>
    <name evidence="1" type="ordered locus">MCC_05065</name>
</gene>
<name>A0AAI8AA31_RICR3</name>
<dbReference type="Proteomes" id="UP000008006">
    <property type="component" value="Chromosome"/>
</dbReference>
<accession>A0AAI8AA31</accession>
<dbReference type="EMBL" id="CP003342">
    <property type="protein sequence ID" value="AFC72540.1"/>
    <property type="molecule type" value="Genomic_DNA"/>
</dbReference>
<organism evidence="1 2">
    <name type="scientific">Rickettsia rhipicephali (strain 3-7-female6-CWPP)</name>
    <dbReference type="NCBI Taxonomy" id="1105113"/>
    <lineage>
        <taxon>Bacteria</taxon>
        <taxon>Pseudomonadati</taxon>
        <taxon>Pseudomonadota</taxon>
        <taxon>Alphaproteobacteria</taxon>
        <taxon>Rickettsiales</taxon>
        <taxon>Rickettsiaceae</taxon>
        <taxon>Rickettsieae</taxon>
        <taxon>Rickettsia</taxon>
        <taxon>spotted fever group</taxon>
    </lineage>
</organism>
<evidence type="ECO:0000313" key="1">
    <source>
        <dbReference type="EMBL" id="AFC72540.1"/>
    </source>
</evidence>
<protein>
    <submittedName>
        <fullName evidence="1">Uncharacterized protein</fullName>
    </submittedName>
</protein>
<evidence type="ECO:0000313" key="2">
    <source>
        <dbReference type="Proteomes" id="UP000008006"/>
    </source>
</evidence>
<dbReference type="AlphaFoldDB" id="A0AAI8AA31"/>
<sequence length="68" mass="7333">MLNSGINIIIIGCNIIGTPLENITSLIEVCIEVLVVSKLAKLYTNKTIILLSNKNVTNQNNIIAGIPK</sequence>
<dbReference type="KEGG" id="rre:MCC_05065"/>